<dbReference type="InterPro" id="IPR000835">
    <property type="entry name" value="HTH_MarR-typ"/>
</dbReference>
<keyword evidence="2" id="KW-0238">DNA-binding</keyword>
<keyword evidence="6" id="KW-1185">Reference proteome</keyword>
<dbReference type="Pfam" id="PF12802">
    <property type="entry name" value="MarR_2"/>
    <property type="match status" value="1"/>
</dbReference>
<keyword evidence="1" id="KW-0805">Transcription regulation</keyword>
<dbReference type="RefSeq" id="WP_085376936.1">
    <property type="nucleotide sequence ID" value="NZ_CP020612.1"/>
</dbReference>
<evidence type="ECO:0000313" key="5">
    <source>
        <dbReference type="EMBL" id="ARJ68829.1"/>
    </source>
</evidence>
<dbReference type="InterPro" id="IPR036390">
    <property type="entry name" value="WH_DNA-bd_sf"/>
</dbReference>
<dbReference type="InterPro" id="IPR036388">
    <property type="entry name" value="WH-like_DNA-bd_sf"/>
</dbReference>
<protein>
    <submittedName>
        <fullName evidence="5">MarR family transcriptional regulator</fullName>
    </submittedName>
</protein>
<name>A0A1W6CVK4_9RHOB</name>
<keyword evidence="3" id="KW-0804">Transcription</keyword>
<feature type="domain" description="HTH marR-type" evidence="4">
    <location>
        <begin position="1"/>
        <end position="137"/>
    </location>
</feature>
<dbReference type="GO" id="GO:0003677">
    <property type="term" value="F:DNA binding"/>
    <property type="evidence" value="ECO:0007669"/>
    <property type="project" value="UniProtKB-KW"/>
</dbReference>
<dbReference type="InterPro" id="IPR039422">
    <property type="entry name" value="MarR/SlyA-like"/>
</dbReference>
<dbReference type="EMBL" id="CP020612">
    <property type="protein sequence ID" value="ARJ68829.1"/>
    <property type="molecule type" value="Genomic_DNA"/>
</dbReference>
<dbReference type="STRING" id="1945662.B0A89_03470"/>
<dbReference type="AlphaFoldDB" id="A0A1W6CVK4"/>
<gene>
    <name evidence="5" type="ORF">B0A89_03470</name>
</gene>
<dbReference type="SUPFAM" id="SSF46785">
    <property type="entry name" value="Winged helix' DNA-binding domain"/>
    <property type="match status" value="1"/>
</dbReference>
<evidence type="ECO:0000313" key="6">
    <source>
        <dbReference type="Proteomes" id="UP000193017"/>
    </source>
</evidence>
<dbReference type="OrthoDB" id="8906692at2"/>
<accession>A0A1W6CVK4</accession>
<dbReference type="SMART" id="SM00347">
    <property type="entry name" value="HTH_MARR"/>
    <property type="match status" value="1"/>
</dbReference>
<evidence type="ECO:0000256" key="3">
    <source>
        <dbReference type="ARBA" id="ARBA00023163"/>
    </source>
</evidence>
<proteinExistence type="predicted"/>
<evidence type="ECO:0000259" key="4">
    <source>
        <dbReference type="PROSITE" id="PS50995"/>
    </source>
</evidence>
<dbReference type="GO" id="GO:0003700">
    <property type="term" value="F:DNA-binding transcription factor activity"/>
    <property type="evidence" value="ECO:0007669"/>
    <property type="project" value="InterPro"/>
</dbReference>
<evidence type="ECO:0000256" key="1">
    <source>
        <dbReference type="ARBA" id="ARBA00023015"/>
    </source>
</evidence>
<dbReference type="Gene3D" id="1.10.10.10">
    <property type="entry name" value="Winged helix-like DNA-binding domain superfamily/Winged helix DNA-binding domain"/>
    <property type="match status" value="1"/>
</dbReference>
<reference evidence="5 6" key="1">
    <citation type="submission" date="2017-03" db="EMBL/GenBank/DDBJ databases">
        <title>Genome sequence of Paracoccus contaminans isolated from a water microcosm.</title>
        <authorList>
            <person name="Aurass P."/>
            <person name="Karste S."/>
            <person name="Trost E."/>
            <person name="Glaeser S.P."/>
            <person name="Kaempfer P."/>
            <person name="Flieger A."/>
        </authorList>
    </citation>
    <scope>NUCLEOTIDE SEQUENCE [LARGE SCALE GENOMIC DNA]</scope>
    <source>
        <strain evidence="6">RKI 16-01929T\LMG 29738T\CCM 8701T\CIP 111112T</strain>
    </source>
</reference>
<evidence type="ECO:0000256" key="2">
    <source>
        <dbReference type="ARBA" id="ARBA00023125"/>
    </source>
</evidence>
<dbReference type="PANTHER" id="PTHR33164:SF57">
    <property type="entry name" value="MARR-FAMILY TRANSCRIPTIONAL REGULATOR"/>
    <property type="match status" value="1"/>
</dbReference>
<dbReference type="PANTHER" id="PTHR33164">
    <property type="entry name" value="TRANSCRIPTIONAL REGULATOR, MARR FAMILY"/>
    <property type="match status" value="1"/>
</dbReference>
<dbReference type="Proteomes" id="UP000193017">
    <property type="component" value="Chromosome"/>
</dbReference>
<sequence length="156" mass="17443">MQIETFFPYRLAVTAETFSRQLIGVYRQKYGLTREEWRMLFLLDDAGVIDSVTLAQRTSLDKVQVSRAASRLEEKGLLTRDVLDADRRLRRYAITPAGRETFRAAFAEVEARAELVLGKLSPEQRAGLISAIEALSEAVTALGQPEDCSAEDDEAC</sequence>
<dbReference type="InterPro" id="IPR023187">
    <property type="entry name" value="Tscrpt_reg_MarR-type_CS"/>
</dbReference>
<dbReference type="PROSITE" id="PS50995">
    <property type="entry name" value="HTH_MARR_2"/>
    <property type="match status" value="1"/>
</dbReference>
<organism evidence="5 6">
    <name type="scientific">Paracoccus contaminans</name>
    <dbReference type="NCBI Taxonomy" id="1945662"/>
    <lineage>
        <taxon>Bacteria</taxon>
        <taxon>Pseudomonadati</taxon>
        <taxon>Pseudomonadota</taxon>
        <taxon>Alphaproteobacteria</taxon>
        <taxon>Rhodobacterales</taxon>
        <taxon>Paracoccaceae</taxon>
        <taxon>Paracoccus</taxon>
    </lineage>
</organism>
<dbReference type="GO" id="GO:0006950">
    <property type="term" value="P:response to stress"/>
    <property type="evidence" value="ECO:0007669"/>
    <property type="project" value="TreeGrafter"/>
</dbReference>
<dbReference type="PROSITE" id="PS01117">
    <property type="entry name" value="HTH_MARR_1"/>
    <property type="match status" value="1"/>
</dbReference>
<dbReference type="KEGG" id="pcon:B0A89_03470"/>